<dbReference type="SUPFAM" id="SSF51126">
    <property type="entry name" value="Pectin lyase-like"/>
    <property type="match status" value="1"/>
</dbReference>
<dbReference type="NCBIfam" id="TIGR04183">
    <property type="entry name" value="Por_Secre_tail"/>
    <property type="match status" value="1"/>
</dbReference>
<dbReference type="InterPro" id="IPR000421">
    <property type="entry name" value="FA58C"/>
</dbReference>
<evidence type="ECO:0000259" key="2">
    <source>
        <dbReference type="PROSITE" id="PS50022"/>
    </source>
</evidence>
<dbReference type="Pfam" id="PF13004">
    <property type="entry name" value="BACON"/>
    <property type="match status" value="1"/>
</dbReference>
<dbReference type="InterPro" id="IPR006626">
    <property type="entry name" value="PbH1"/>
</dbReference>
<gene>
    <name evidence="3" type="ORF">H9I45_10400</name>
</gene>
<dbReference type="Pfam" id="PF14592">
    <property type="entry name" value="Chondroitinas_B"/>
    <property type="match status" value="1"/>
</dbReference>
<dbReference type="Gene3D" id="2.60.40.10">
    <property type="entry name" value="Immunoglobulins"/>
    <property type="match status" value="1"/>
</dbReference>
<reference evidence="3 4" key="1">
    <citation type="journal article" date="2016" name="Int. J. Syst. Evol. Microbiol.">
        <title>Polaribacter haliotis sp. nov., isolated from the gut of abalone Haliotis discus hannai.</title>
        <authorList>
            <person name="Kim Y.O."/>
            <person name="Park I.S."/>
            <person name="Park S."/>
            <person name="Nam B.H."/>
            <person name="Park J.M."/>
            <person name="Kim D.G."/>
            <person name="Yoon J.H."/>
        </authorList>
    </citation>
    <scope>NUCLEOTIDE SEQUENCE [LARGE SCALE GENOMIC DNA]</scope>
    <source>
        <strain evidence="3 4">KCTC 52418</strain>
    </source>
</reference>
<dbReference type="PROSITE" id="PS50022">
    <property type="entry name" value="FA58C_3"/>
    <property type="match status" value="1"/>
</dbReference>
<dbReference type="InterPro" id="IPR039513">
    <property type="entry name" value="PL-6"/>
</dbReference>
<dbReference type="SUPFAM" id="SSF49785">
    <property type="entry name" value="Galactose-binding domain-like"/>
    <property type="match status" value="1"/>
</dbReference>
<keyword evidence="1" id="KW-0732">Signal</keyword>
<dbReference type="SMART" id="SM00710">
    <property type="entry name" value="PbH1"/>
    <property type="match status" value="3"/>
</dbReference>
<dbReference type="Proteomes" id="UP000516764">
    <property type="component" value="Chromosome"/>
</dbReference>
<dbReference type="CDD" id="cd14948">
    <property type="entry name" value="BACON"/>
    <property type="match status" value="1"/>
</dbReference>
<dbReference type="CDD" id="cd14251">
    <property type="entry name" value="PL-6"/>
    <property type="match status" value="1"/>
</dbReference>
<dbReference type="InterPro" id="IPR011050">
    <property type="entry name" value="Pectin_lyase_fold/virulence"/>
</dbReference>
<dbReference type="InterPro" id="IPR026444">
    <property type="entry name" value="Secre_tail"/>
</dbReference>
<dbReference type="AlphaFoldDB" id="A0A7L8ACP7"/>
<dbReference type="Pfam" id="PF00754">
    <property type="entry name" value="F5_F8_type_C"/>
    <property type="match status" value="1"/>
</dbReference>
<dbReference type="InterPro" id="IPR008979">
    <property type="entry name" value="Galactose-bd-like_sf"/>
</dbReference>
<organism evidence="3 4">
    <name type="scientific">Polaribacter haliotis</name>
    <dbReference type="NCBI Taxonomy" id="1888915"/>
    <lineage>
        <taxon>Bacteria</taxon>
        <taxon>Pseudomonadati</taxon>
        <taxon>Bacteroidota</taxon>
        <taxon>Flavobacteriia</taxon>
        <taxon>Flavobacteriales</taxon>
        <taxon>Flavobacteriaceae</taxon>
    </lineage>
</organism>
<accession>A0A7L8ACP7</accession>
<evidence type="ECO:0000313" key="4">
    <source>
        <dbReference type="Proteomes" id="UP000516764"/>
    </source>
</evidence>
<keyword evidence="4" id="KW-1185">Reference proteome</keyword>
<dbReference type="EMBL" id="CP061813">
    <property type="protein sequence ID" value="QOD59761.1"/>
    <property type="molecule type" value="Genomic_DNA"/>
</dbReference>
<name>A0A7L8ACP7_9FLAO</name>
<dbReference type="Gene3D" id="2.160.20.10">
    <property type="entry name" value="Single-stranded right-handed beta-helix, Pectin lyase-like"/>
    <property type="match status" value="1"/>
</dbReference>
<dbReference type="RefSeq" id="WP_176397508.1">
    <property type="nucleotide sequence ID" value="NZ_CP061813.1"/>
</dbReference>
<dbReference type="Gene3D" id="2.60.120.260">
    <property type="entry name" value="Galactose-binding domain-like"/>
    <property type="match status" value="1"/>
</dbReference>
<dbReference type="KEGG" id="phal:H9I45_10400"/>
<protein>
    <submittedName>
        <fullName evidence="3">Discoidin domain-containing protein</fullName>
    </submittedName>
</protein>
<dbReference type="Pfam" id="PF18962">
    <property type="entry name" value="Por_Secre_tail"/>
    <property type="match status" value="1"/>
</dbReference>
<sequence length="809" mass="87450">MSLNKGFSQTTVNNQTELNNAISSASAGTTIILANGVWNNLQIDINKTATSTNPITIKAQSAGQVFIEGNSNVQLGGSYIFFEGFVFQNPSNLISISSGSKTIINAIIEFRSSSNNNCNNCRVTNIKIDSYNGTSAQETDTFKWILVHGQNNEISHSSFIGKNGVGSIINHNRSNDILDKTKIHHNYFADRIPVNNNVTGLNDQDAIRLGTSSTSLSDSFSEVYDNLFNNWAGEVEIISNKSGKNKYYNNTFRDYQGTLTLRHGNGCDVFNNYFFANENLFSGGVRVIGEDHKVYNNYFEGLRYRKPSGSGSNTTGALNITNGTPSSALSGYYQPKNIQIVNNTLVNCDLGIRIGTVQNSSTTLAPENITVANNIILDADISAFQEVSEPTGSSVYQANITQNSTWDLTNGTNNNQTVSSGLLEAGTDFYRIVSGSPAINAAIGSYAYLTNDILGGNRTTNYDAGAEEFGANGNNLPYKVADVGVKVGFLSSASRLSLSTNTINFNIDTGSVNFDINSNINWTISDDATWLTLNPTNGNNSATITATVLENTSGVERTATITVSETGGNLLETIIVTQSMANFNPNDAVAISGITVTGVGTQDPNIPENTLDNDTDTRWSANSTNGAAYLTYNLGCKRTVTNVKIYFHKGDVRTSSFKIAISDDGTNFTEVTNLLTSSGNTVGFENFNLPNNTETKFVRILGFGNSEGSGWNSYEEVQIFGEETCPSLSISNSLFTKGITVFPIPANKGIINIKSENATIGLVEVFDMTGKQLLKQHFNSQTSQLNIDALSKGIYFIKIQESFGRFIVN</sequence>
<feature type="domain" description="F5/8 type C" evidence="2">
    <location>
        <begin position="576"/>
        <end position="722"/>
    </location>
</feature>
<dbReference type="InterPro" id="IPR012334">
    <property type="entry name" value="Pectin_lyas_fold"/>
</dbReference>
<evidence type="ECO:0000256" key="1">
    <source>
        <dbReference type="ARBA" id="ARBA00022729"/>
    </source>
</evidence>
<evidence type="ECO:0000313" key="3">
    <source>
        <dbReference type="EMBL" id="QOD59761.1"/>
    </source>
</evidence>
<dbReference type="InterPro" id="IPR013783">
    <property type="entry name" value="Ig-like_fold"/>
</dbReference>
<dbReference type="InterPro" id="IPR024361">
    <property type="entry name" value="BACON"/>
</dbReference>
<proteinExistence type="predicted"/>